<feature type="binding site" evidence="2">
    <location>
        <position position="37"/>
    </location>
    <ligand>
        <name>substrate</name>
    </ligand>
</feature>
<feature type="binding site" evidence="2">
    <location>
        <position position="207"/>
    </location>
    <ligand>
        <name>Mg(2+)</name>
        <dbReference type="ChEBI" id="CHEBI:18420"/>
    </ligand>
</feature>
<feature type="binding site" evidence="2">
    <location>
        <position position="25"/>
    </location>
    <ligand>
        <name>substrate</name>
    </ligand>
</feature>
<dbReference type="PANTHER" id="PTHR10291">
    <property type="entry name" value="DEHYDRODOLICHYL DIPHOSPHATE SYNTHASE FAMILY MEMBER"/>
    <property type="match status" value="1"/>
</dbReference>
<reference evidence="3 4" key="1">
    <citation type="journal article" date="2011" name="Front. Microbiol.">
        <title>Genomic signatures of strain selection and enhancement in Bacillus atrophaeus var. globigii, a historical biowarfare simulant.</title>
        <authorList>
            <person name="Gibbons H.S."/>
            <person name="Broomall S.M."/>
            <person name="McNew L.A."/>
            <person name="Daligault H."/>
            <person name="Chapman C."/>
            <person name="Bruce D."/>
            <person name="Karavis M."/>
            <person name="Krepps M."/>
            <person name="McGregor P.A."/>
            <person name="Hong C."/>
            <person name="Park K.H."/>
            <person name="Akmal A."/>
            <person name="Feldman A."/>
            <person name="Lin J.S."/>
            <person name="Chang W.E."/>
            <person name="Higgs B.W."/>
            <person name="Demirev P."/>
            <person name="Lindquist J."/>
            <person name="Liem A."/>
            <person name="Fochler E."/>
            <person name="Read T.D."/>
            <person name="Tapia R."/>
            <person name="Johnson S."/>
            <person name="Bishop-Lilly K.A."/>
            <person name="Detter C."/>
            <person name="Han C."/>
            <person name="Sozhamannan S."/>
            <person name="Rosenzweig C.N."/>
            <person name="Skowronski E.W."/>
        </authorList>
    </citation>
    <scope>NUCLEOTIDE SEQUENCE [LARGE SCALE GENOMIC DNA]</scope>
    <source>
        <strain evidence="3 4">CC-PW-9</strain>
    </source>
</reference>
<dbReference type="PANTHER" id="PTHR10291:SF0">
    <property type="entry name" value="DEHYDRODOLICHYL DIPHOSPHATE SYNTHASE 2"/>
    <property type="match status" value="1"/>
</dbReference>
<feature type="active site" description="Proton acceptor" evidence="2">
    <location>
        <position position="68"/>
    </location>
</feature>
<proteinExistence type="inferred from homology"/>
<feature type="binding site" evidence="2">
    <location>
        <position position="69"/>
    </location>
    <ligand>
        <name>substrate</name>
    </ligand>
</feature>
<comment type="catalytic activity">
    <reaction evidence="2">
        <text>8 isopentenyl diphosphate + (2E,6E)-farnesyl diphosphate = di-trans,octa-cis-undecaprenyl diphosphate + 8 diphosphate</text>
        <dbReference type="Rhea" id="RHEA:27551"/>
        <dbReference type="ChEBI" id="CHEBI:33019"/>
        <dbReference type="ChEBI" id="CHEBI:58405"/>
        <dbReference type="ChEBI" id="CHEBI:128769"/>
        <dbReference type="ChEBI" id="CHEBI:175763"/>
        <dbReference type="EC" id="2.5.1.31"/>
    </reaction>
</comment>
<dbReference type="AlphaFoldDB" id="A0A432ZRM5"/>
<dbReference type="CDD" id="cd00475">
    <property type="entry name" value="Cis_IPPS"/>
    <property type="match status" value="1"/>
</dbReference>
<dbReference type="SUPFAM" id="SSF64005">
    <property type="entry name" value="Undecaprenyl diphosphate synthase"/>
    <property type="match status" value="1"/>
</dbReference>
<evidence type="ECO:0000256" key="1">
    <source>
        <dbReference type="ARBA" id="ARBA00022679"/>
    </source>
</evidence>
<dbReference type="Proteomes" id="UP000287996">
    <property type="component" value="Unassembled WGS sequence"/>
</dbReference>
<dbReference type="InterPro" id="IPR018520">
    <property type="entry name" value="UPP_synth-like_CS"/>
</dbReference>
<dbReference type="Pfam" id="PF01255">
    <property type="entry name" value="Prenyltransf"/>
    <property type="match status" value="1"/>
</dbReference>
<name>A0A432ZRM5_9GAMM</name>
<organism evidence="3 4">
    <name type="scientific">Idiomarina tyrosinivorans</name>
    <dbReference type="NCBI Taxonomy" id="1445662"/>
    <lineage>
        <taxon>Bacteria</taxon>
        <taxon>Pseudomonadati</taxon>
        <taxon>Pseudomonadota</taxon>
        <taxon>Gammaproteobacteria</taxon>
        <taxon>Alteromonadales</taxon>
        <taxon>Idiomarinaceae</taxon>
        <taxon>Idiomarina</taxon>
    </lineage>
</organism>
<dbReference type="EC" id="2.5.1.31" evidence="2"/>
<comment type="function">
    <text evidence="2">Catalyzes the sequential condensation of isopentenyl diphosphate (IPP) with (2E,6E)-farnesyl diphosphate (E,E-FPP) to yield (2Z,6Z,10Z,14Z,18Z,22Z,26Z,30Z,34E,38E)-undecaprenyl diphosphate (di-trans,octa-cis-UPP). UPP is the precursor of glycosyl carrier lipid in the biosynthesis of bacterial cell wall polysaccharide components such as peptidoglycan and lipopolysaccharide.</text>
</comment>
<dbReference type="Gene3D" id="3.40.1180.10">
    <property type="entry name" value="Decaprenyl diphosphate synthase-like"/>
    <property type="match status" value="1"/>
</dbReference>
<keyword evidence="2" id="KW-0133">Cell shape</keyword>
<evidence type="ECO:0000313" key="3">
    <source>
        <dbReference type="EMBL" id="RUO80564.1"/>
    </source>
</evidence>
<feature type="binding site" evidence="2">
    <location>
        <begin position="65"/>
        <end position="67"/>
    </location>
    <ligand>
        <name>substrate</name>
    </ligand>
</feature>
<gene>
    <name evidence="2" type="primary">uppS</name>
    <name evidence="3" type="ORF">CWI84_05765</name>
</gene>
<keyword evidence="4" id="KW-1185">Reference proteome</keyword>
<dbReference type="NCBIfam" id="TIGR00055">
    <property type="entry name" value="uppS"/>
    <property type="match status" value="1"/>
</dbReference>
<feature type="binding site" evidence="2">
    <location>
        <position position="71"/>
    </location>
    <ligand>
        <name>substrate</name>
    </ligand>
</feature>
<evidence type="ECO:0000313" key="4">
    <source>
        <dbReference type="Proteomes" id="UP000287996"/>
    </source>
</evidence>
<dbReference type="GO" id="GO:0008834">
    <property type="term" value="F:ditrans,polycis-undecaprenyl-diphosphate synthase [(2E,6E)-farnesyl-diphosphate specific] activity"/>
    <property type="evidence" value="ECO:0007669"/>
    <property type="project" value="UniProtKB-UniRule"/>
</dbReference>
<protein>
    <recommendedName>
        <fullName evidence="2">Ditrans,polycis-undecaprenyl-diphosphate synthase ((2E,6E)-farnesyl-diphosphate specific)</fullName>
        <ecNumber evidence="2">2.5.1.31</ecNumber>
    </recommendedName>
    <alternativeName>
        <fullName evidence="2">Ditrans,polycis-undecaprenylcistransferase</fullName>
    </alternativeName>
    <alternativeName>
        <fullName evidence="2">Undecaprenyl diphosphate synthase</fullName>
        <shortName evidence="2">UDS</shortName>
    </alternativeName>
    <alternativeName>
        <fullName evidence="2">Undecaprenyl pyrophosphate synthase</fullName>
        <shortName evidence="2">UPP synthase</shortName>
    </alternativeName>
</protein>
<dbReference type="FunFam" id="3.40.1180.10:FF:000001">
    <property type="entry name" value="(2E,6E)-farnesyl-diphosphate-specific ditrans,polycis-undecaprenyl-diphosphate synthase"/>
    <property type="match status" value="1"/>
</dbReference>
<keyword evidence="2" id="KW-0460">Magnesium</keyword>
<dbReference type="OrthoDB" id="4191603at2"/>
<dbReference type="EMBL" id="PIQH01000004">
    <property type="protein sequence ID" value="RUO80564.1"/>
    <property type="molecule type" value="Genomic_DNA"/>
</dbReference>
<dbReference type="GO" id="GO:0005829">
    <property type="term" value="C:cytosol"/>
    <property type="evidence" value="ECO:0007669"/>
    <property type="project" value="TreeGrafter"/>
</dbReference>
<comment type="cofactor">
    <cofactor evidence="2">
        <name>Mg(2+)</name>
        <dbReference type="ChEBI" id="CHEBI:18420"/>
    </cofactor>
    <text evidence="2">Binds 2 magnesium ions per subunit.</text>
</comment>
<accession>A0A432ZRM5</accession>
<comment type="subunit">
    <text evidence="2">Homodimer.</text>
</comment>
<feature type="binding site" evidence="2">
    <location>
        <position position="33"/>
    </location>
    <ligand>
        <name>substrate</name>
    </ligand>
</feature>
<feature type="binding site" evidence="2">
    <location>
        <begin position="194"/>
        <end position="196"/>
    </location>
    <ligand>
        <name>substrate</name>
    </ligand>
</feature>
<dbReference type="NCBIfam" id="NF011405">
    <property type="entry name" value="PRK14830.1"/>
    <property type="match status" value="1"/>
</dbReference>
<dbReference type="InterPro" id="IPR001441">
    <property type="entry name" value="UPP_synth-like"/>
</dbReference>
<dbReference type="GO" id="GO:0000287">
    <property type="term" value="F:magnesium ion binding"/>
    <property type="evidence" value="ECO:0007669"/>
    <property type="project" value="UniProtKB-UniRule"/>
</dbReference>
<feature type="active site" evidence="2">
    <location>
        <position position="20"/>
    </location>
</feature>
<dbReference type="InterPro" id="IPR036424">
    <property type="entry name" value="UPP_synth-like_sf"/>
</dbReference>
<evidence type="ECO:0000256" key="2">
    <source>
        <dbReference type="HAMAP-Rule" id="MF_01139"/>
    </source>
</evidence>
<dbReference type="GO" id="GO:0008360">
    <property type="term" value="P:regulation of cell shape"/>
    <property type="evidence" value="ECO:0007669"/>
    <property type="project" value="UniProtKB-KW"/>
</dbReference>
<keyword evidence="1 2" id="KW-0808">Transferase</keyword>
<dbReference type="PROSITE" id="PS01066">
    <property type="entry name" value="UPP_SYNTHASE"/>
    <property type="match status" value="1"/>
</dbReference>
<dbReference type="GO" id="GO:0071555">
    <property type="term" value="P:cell wall organization"/>
    <property type="evidence" value="ECO:0007669"/>
    <property type="project" value="UniProtKB-KW"/>
</dbReference>
<keyword evidence="2" id="KW-0479">Metal-binding</keyword>
<comment type="similarity">
    <text evidence="2">Belongs to the UPP synthase family.</text>
</comment>
<sequence length="257" mass="29164">MNSLPTVKQLMPKHVAIIMDGNGRWAKKRGKRRTAGHKAGAESVRRAVSFARRNGIESLTLFAFSSENWQRPKAEVTVLMELFMTVLKREVPELHERNVRLNVVGDTSQFSKRLQERIAEAEKLTAQNTALQLNIAANYGGRWDIVNAARQLAEQVAAGTLHPQAIDEKLLQQHIQLAQQAQPDLLIRTGGEHRVSNFLLWQVAYAEFYFTDVLWPDFDEQVFAEAVADFASRERRFGLTSEQINDVIKRVAQVSED</sequence>
<dbReference type="HAMAP" id="MF_01139">
    <property type="entry name" value="ISPT"/>
    <property type="match status" value="1"/>
</dbReference>
<keyword evidence="2" id="KW-0573">Peptidoglycan synthesis</keyword>
<feature type="binding site" evidence="2">
    <location>
        <position position="20"/>
    </location>
    <ligand>
        <name>Mg(2+)</name>
        <dbReference type="ChEBI" id="CHEBI:18420"/>
    </ligand>
</feature>
<feature type="binding site" evidence="2">
    <location>
        <begin position="21"/>
        <end position="24"/>
    </location>
    <ligand>
        <name>substrate</name>
    </ligand>
</feature>
<feature type="binding site" evidence="2">
    <location>
        <position position="188"/>
    </location>
    <ligand>
        <name>substrate</name>
    </ligand>
</feature>
<dbReference type="GO" id="GO:0016094">
    <property type="term" value="P:polyprenol biosynthetic process"/>
    <property type="evidence" value="ECO:0007669"/>
    <property type="project" value="TreeGrafter"/>
</dbReference>
<dbReference type="GO" id="GO:0009252">
    <property type="term" value="P:peptidoglycan biosynthetic process"/>
    <property type="evidence" value="ECO:0007669"/>
    <property type="project" value="UniProtKB-UniRule"/>
</dbReference>
<dbReference type="RefSeq" id="WP_126841622.1">
    <property type="nucleotide sequence ID" value="NZ_PIQH01000004.1"/>
</dbReference>
<comment type="caution">
    <text evidence="3">The sequence shown here is derived from an EMBL/GenBank/DDBJ whole genome shotgun (WGS) entry which is preliminary data.</text>
</comment>
<keyword evidence="2" id="KW-0961">Cell wall biogenesis/degradation</keyword>